<dbReference type="Pfam" id="PF11218">
    <property type="entry name" value="DUF3011"/>
    <property type="match status" value="1"/>
</dbReference>
<evidence type="ECO:0000313" key="2">
    <source>
        <dbReference type="EMBL" id="TNJ35466.1"/>
    </source>
</evidence>
<sequence length="248" mass="27902">MTRLWLVAVLTLGMAAALPAAQAQVSTRSYAPENLRQLSVPDRIRVLEVEYREISGGRQLPRDQRDFYLAQIDSGWTFSRIKSDMAQSLGGNRPGGGWGDNDWDNGNAWGGGRIRCDSNDRKYQQCETNFRGRARVSRQISRASCIEGRQWGQRPGLIWVKDGCRAEFVDTGGGWGGDWNQAPPSDYNVTCSSVHDAYTTCAWNTRYGRPEVIQQISKTACVEGRTWGFRGNSIWVDRGCRARFGIRR</sequence>
<dbReference type="Proteomes" id="UP000305760">
    <property type="component" value="Unassembled WGS sequence"/>
</dbReference>
<dbReference type="OrthoDB" id="6052310at2"/>
<dbReference type="AlphaFoldDB" id="A0A5C4RW31"/>
<evidence type="ECO:0000256" key="1">
    <source>
        <dbReference type="SAM" id="SignalP"/>
    </source>
</evidence>
<reference evidence="2 3" key="1">
    <citation type="submission" date="2019-03" db="EMBL/GenBank/DDBJ databases">
        <title>Arenimonas daejeonensis sp. nov., isolated from compost.</title>
        <authorList>
            <person name="Jeon C.O."/>
        </authorList>
    </citation>
    <scope>NUCLEOTIDE SEQUENCE [LARGE SCALE GENOMIC DNA]</scope>
    <source>
        <strain evidence="2 3">R29</strain>
    </source>
</reference>
<organism evidence="2 3">
    <name type="scientific">Arenimonas terrae</name>
    <dbReference type="NCBI Taxonomy" id="2546226"/>
    <lineage>
        <taxon>Bacteria</taxon>
        <taxon>Pseudomonadati</taxon>
        <taxon>Pseudomonadota</taxon>
        <taxon>Gammaproteobacteria</taxon>
        <taxon>Lysobacterales</taxon>
        <taxon>Lysobacteraceae</taxon>
        <taxon>Arenimonas</taxon>
    </lineage>
</organism>
<protein>
    <submittedName>
        <fullName evidence="2">DUF3011 domain-containing protein</fullName>
    </submittedName>
</protein>
<gene>
    <name evidence="2" type="ORF">E1B00_06845</name>
</gene>
<keyword evidence="3" id="KW-1185">Reference proteome</keyword>
<evidence type="ECO:0000313" key="3">
    <source>
        <dbReference type="Proteomes" id="UP000305760"/>
    </source>
</evidence>
<dbReference type="InterPro" id="IPR021381">
    <property type="entry name" value="DUF3011"/>
</dbReference>
<keyword evidence="1" id="KW-0732">Signal</keyword>
<feature type="chain" id="PRO_5023030493" evidence="1">
    <location>
        <begin position="24"/>
        <end position="248"/>
    </location>
</feature>
<comment type="caution">
    <text evidence="2">The sequence shown here is derived from an EMBL/GenBank/DDBJ whole genome shotgun (WGS) entry which is preliminary data.</text>
</comment>
<dbReference type="EMBL" id="SMDR01000001">
    <property type="protein sequence ID" value="TNJ35466.1"/>
    <property type="molecule type" value="Genomic_DNA"/>
</dbReference>
<dbReference type="RefSeq" id="WP_139446935.1">
    <property type="nucleotide sequence ID" value="NZ_SMDR01000001.1"/>
</dbReference>
<feature type="signal peptide" evidence="1">
    <location>
        <begin position="1"/>
        <end position="23"/>
    </location>
</feature>
<proteinExistence type="predicted"/>
<name>A0A5C4RW31_9GAMM</name>
<accession>A0A5C4RW31</accession>